<evidence type="ECO:0000313" key="1">
    <source>
        <dbReference type="EMBL" id="MDQ0231848.1"/>
    </source>
</evidence>
<evidence type="ECO:0000313" key="2">
    <source>
        <dbReference type="Proteomes" id="UP001234495"/>
    </source>
</evidence>
<dbReference type="Proteomes" id="UP001234495">
    <property type="component" value="Unassembled WGS sequence"/>
</dbReference>
<dbReference type="SUPFAM" id="SSF56112">
    <property type="entry name" value="Protein kinase-like (PK-like)"/>
    <property type="match status" value="1"/>
</dbReference>
<sequence>MFKHSVIVEKLLSNIKVISNPNNKPVTILGGSEELRCIGVGTDAAVFQYVNEPEYAYKLFAEDKKWKIPLEAKVYEELKGSPFFSICYLATDSYLVLSYESGKTLYDCILDGTPIPAQVIDDVEAAISYARERNLNPRDIHLKNIFLENGRAKLIDVSEYVNEGNDYRWEHLKKAYDEFYELIKGKQVPQMMLDWIQSEYNERQYDSMDQFIGDLHSLKVLLKPQLNVQST</sequence>
<dbReference type="RefSeq" id="WP_307343496.1">
    <property type="nucleotide sequence ID" value="NZ_JAUSUD010000015.1"/>
</dbReference>
<dbReference type="EMBL" id="JAUSUD010000015">
    <property type="protein sequence ID" value="MDQ0231848.1"/>
    <property type="molecule type" value="Genomic_DNA"/>
</dbReference>
<name>A0ABT9ZHU1_9BACI</name>
<gene>
    <name evidence="1" type="ORF">J2S19_003133</name>
</gene>
<organism evidence="1 2">
    <name type="scientific">Metabacillus malikii</name>
    <dbReference type="NCBI Taxonomy" id="1504265"/>
    <lineage>
        <taxon>Bacteria</taxon>
        <taxon>Bacillati</taxon>
        <taxon>Bacillota</taxon>
        <taxon>Bacilli</taxon>
        <taxon>Bacillales</taxon>
        <taxon>Bacillaceae</taxon>
        <taxon>Metabacillus</taxon>
    </lineage>
</organism>
<keyword evidence="2" id="KW-1185">Reference proteome</keyword>
<evidence type="ECO:0008006" key="3">
    <source>
        <dbReference type="Google" id="ProtNLM"/>
    </source>
</evidence>
<comment type="caution">
    <text evidence="1">The sequence shown here is derived from an EMBL/GenBank/DDBJ whole genome shotgun (WGS) entry which is preliminary data.</text>
</comment>
<reference evidence="1 2" key="1">
    <citation type="submission" date="2023-07" db="EMBL/GenBank/DDBJ databases">
        <title>Genomic Encyclopedia of Type Strains, Phase IV (KMG-IV): sequencing the most valuable type-strain genomes for metagenomic binning, comparative biology and taxonomic classification.</title>
        <authorList>
            <person name="Goeker M."/>
        </authorList>
    </citation>
    <scope>NUCLEOTIDE SEQUENCE [LARGE SCALE GENOMIC DNA]</scope>
    <source>
        <strain evidence="1 2">DSM 29005</strain>
    </source>
</reference>
<dbReference type="Gene3D" id="1.10.510.10">
    <property type="entry name" value="Transferase(Phosphotransferase) domain 1"/>
    <property type="match status" value="1"/>
</dbReference>
<dbReference type="InterPro" id="IPR011009">
    <property type="entry name" value="Kinase-like_dom_sf"/>
</dbReference>
<accession>A0ABT9ZHU1</accession>
<protein>
    <recommendedName>
        <fullName evidence="3">Serine/threonine protein kinase</fullName>
    </recommendedName>
</protein>
<proteinExistence type="predicted"/>